<dbReference type="PROSITE" id="PS51257">
    <property type="entry name" value="PROKAR_LIPOPROTEIN"/>
    <property type="match status" value="1"/>
</dbReference>
<feature type="domain" description="Rhodanese" evidence="1">
    <location>
        <begin position="61"/>
        <end position="151"/>
    </location>
</feature>
<accession>A0A419X9V7</accession>
<dbReference type="SUPFAM" id="SSF52821">
    <property type="entry name" value="Rhodanese/Cell cycle control phosphatase"/>
    <property type="match status" value="1"/>
</dbReference>
<dbReference type="CDD" id="cd00158">
    <property type="entry name" value="RHOD"/>
    <property type="match status" value="1"/>
</dbReference>
<keyword evidence="3" id="KW-1185">Reference proteome</keyword>
<sequence>MRIVQLIILSLVFFSCNKNQNRTSSKVAESKQSVESPEAFAQYRDITGLVDAEEFYRLIQTCDSVKIYDIRPREVYISEPRIKGAKLIYDFSYFREALQSLHRDHQIMVYCGKELRSPAAVTALVKLGFNNVYELQGGLAAWKNKRLPLIDTDGCEYKYSSMK</sequence>
<protein>
    <submittedName>
        <fullName evidence="2">Rhodanese-related sulfurtransferase</fullName>
    </submittedName>
</protein>
<dbReference type="PROSITE" id="PS50206">
    <property type="entry name" value="RHODANESE_3"/>
    <property type="match status" value="1"/>
</dbReference>
<dbReference type="InterPro" id="IPR050229">
    <property type="entry name" value="GlpE_sulfurtransferase"/>
</dbReference>
<evidence type="ECO:0000259" key="1">
    <source>
        <dbReference type="PROSITE" id="PS50206"/>
    </source>
</evidence>
<reference evidence="2 3" key="1">
    <citation type="submission" date="2018-09" db="EMBL/GenBank/DDBJ databases">
        <title>Genomic Encyclopedia of Archaeal and Bacterial Type Strains, Phase II (KMG-II): from individual species to whole genera.</title>
        <authorList>
            <person name="Goeker M."/>
        </authorList>
    </citation>
    <scope>NUCLEOTIDE SEQUENCE [LARGE SCALE GENOMIC DNA]</scope>
    <source>
        <strain evidence="2 3">DSM 21950</strain>
    </source>
</reference>
<dbReference type="OrthoDB" id="1450994at2"/>
<dbReference type="GO" id="GO:0016740">
    <property type="term" value="F:transferase activity"/>
    <property type="evidence" value="ECO:0007669"/>
    <property type="project" value="UniProtKB-KW"/>
</dbReference>
<gene>
    <name evidence="2" type="ORF">BXY64_1359</name>
</gene>
<dbReference type="InterPro" id="IPR001763">
    <property type="entry name" value="Rhodanese-like_dom"/>
</dbReference>
<dbReference type="PANTHER" id="PTHR43031:SF7">
    <property type="entry name" value="NITRIC OXIDE REDUCTASE FLRD-NAD(+) REDUCTASE"/>
    <property type="match status" value="1"/>
</dbReference>
<comment type="caution">
    <text evidence="2">The sequence shown here is derived from an EMBL/GenBank/DDBJ whole genome shotgun (WGS) entry which is preliminary data.</text>
</comment>
<dbReference type="EMBL" id="RAPQ01000008">
    <property type="protein sequence ID" value="RKE04339.1"/>
    <property type="molecule type" value="Genomic_DNA"/>
</dbReference>
<dbReference type="RefSeq" id="WP_120239124.1">
    <property type="nucleotide sequence ID" value="NZ_RAPQ01000008.1"/>
</dbReference>
<dbReference type="SMART" id="SM00450">
    <property type="entry name" value="RHOD"/>
    <property type="match status" value="1"/>
</dbReference>
<proteinExistence type="predicted"/>
<dbReference type="PANTHER" id="PTHR43031">
    <property type="entry name" value="FAD-DEPENDENT OXIDOREDUCTASE"/>
    <property type="match status" value="1"/>
</dbReference>
<evidence type="ECO:0000313" key="3">
    <source>
        <dbReference type="Proteomes" id="UP000284531"/>
    </source>
</evidence>
<organism evidence="2 3">
    <name type="scientific">Marinifilum flexuosum</name>
    <dbReference type="NCBI Taxonomy" id="1117708"/>
    <lineage>
        <taxon>Bacteria</taxon>
        <taxon>Pseudomonadati</taxon>
        <taxon>Bacteroidota</taxon>
        <taxon>Bacteroidia</taxon>
        <taxon>Marinilabiliales</taxon>
        <taxon>Marinifilaceae</taxon>
    </lineage>
</organism>
<evidence type="ECO:0000313" key="2">
    <source>
        <dbReference type="EMBL" id="RKE04339.1"/>
    </source>
</evidence>
<dbReference type="Pfam" id="PF00581">
    <property type="entry name" value="Rhodanese"/>
    <property type="match status" value="1"/>
</dbReference>
<dbReference type="AlphaFoldDB" id="A0A419X9V7"/>
<dbReference type="InterPro" id="IPR036873">
    <property type="entry name" value="Rhodanese-like_dom_sf"/>
</dbReference>
<dbReference type="Gene3D" id="3.40.250.10">
    <property type="entry name" value="Rhodanese-like domain"/>
    <property type="match status" value="1"/>
</dbReference>
<dbReference type="Proteomes" id="UP000284531">
    <property type="component" value="Unassembled WGS sequence"/>
</dbReference>
<keyword evidence="2" id="KW-0808">Transferase</keyword>
<name>A0A419X9V7_9BACT</name>